<feature type="region of interest" description="Disordered" evidence="1">
    <location>
        <begin position="108"/>
        <end position="133"/>
    </location>
</feature>
<feature type="compositionally biased region" description="Polar residues" evidence="1">
    <location>
        <begin position="121"/>
        <end position="133"/>
    </location>
</feature>
<dbReference type="AlphaFoldDB" id="A0A699UHY0"/>
<feature type="non-terminal residue" evidence="2">
    <location>
        <position position="1"/>
    </location>
</feature>
<protein>
    <submittedName>
        <fullName evidence="2">Uncharacterized protein</fullName>
    </submittedName>
</protein>
<name>A0A699UHY0_TANCI</name>
<gene>
    <name evidence="2" type="ORF">Tci_893078</name>
</gene>
<comment type="caution">
    <text evidence="2">The sequence shown here is derived from an EMBL/GenBank/DDBJ whole genome shotgun (WGS) entry which is preliminary data.</text>
</comment>
<proteinExistence type="predicted"/>
<evidence type="ECO:0000256" key="1">
    <source>
        <dbReference type="SAM" id="MobiDB-lite"/>
    </source>
</evidence>
<evidence type="ECO:0000313" key="2">
    <source>
        <dbReference type="EMBL" id="GFD21109.1"/>
    </source>
</evidence>
<organism evidence="2">
    <name type="scientific">Tanacetum cinerariifolium</name>
    <name type="common">Dalmatian daisy</name>
    <name type="synonym">Chrysanthemum cinerariifolium</name>
    <dbReference type="NCBI Taxonomy" id="118510"/>
    <lineage>
        <taxon>Eukaryota</taxon>
        <taxon>Viridiplantae</taxon>
        <taxon>Streptophyta</taxon>
        <taxon>Embryophyta</taxon>
        <taxon>Tracheophyta</taxon>
        <taxon>Spermatophyta</taxon>
        <taxon>Magnoliopsida</taxon>
        <taxon>eudicotyledons</taxon>
        <taxon>Gunneridae</taxon>
        <taxon>Pentapetalae</taxon>
        <taxon>asterids</taxon>
        <taxon>campanulids</taxon>
        <taxon>Asterales</taxon>
        <taxon>Asteraceae</taxon>
        <taxon>Asteroideae</taxon>
        <taxon>Anthemideae</taxon>
        <taxon>Anthemidinae</taxon>
        <taxon>Tanacetum</taxon>
    </lineage>
</organism>
<reference evidence="2" key="1">
    <citation type="journal article" date="2019" name="Sci. Rep.">
        <title>Draft genome of Tanacetum cinerariifolium, the natural source of mosquito coil.</title>
        <authorList>
            <person name="Yamashiro T."/>
            <person name="Shiraishi A."/>
            <person name="Satake H."/>
            <person name="Nakayama K."/>
        </authorList>
    </citation>
    <scope>NUCLEOTIDE SEQUENCE</scope>
</reference>
<dbReference type="EMBL" id="BKCJ011327324">
    <property type="protein sequence ID" value="GFD21109.1"/>
    <property type="molecule type" value="Genomic_DNA"/>
</dbReference>
<accession>A0A699UHY0</accession>
<sequence length="133" mass="14468">DNAVGSLVPAIGQISTNTTNTFSVVGSSNTIVSLTHGKSLYVDTSQLPDDPNMPELEDITYFDDEEDIGVEADFTNLETTITISPIPTTRVHKDHLVTQIIGDLSSATQKRSMTRVDKDQSGLSQINNDDFHT</sequence>